<keyword evidence="7" id="KW-0378">Hydrolase</keyword>
<dbReference type="OrthoDB" id="4781at2759"/>
<dbReference type="PROSITE" id="PS51762">
    <property type="entry name" value="GH16_2"/>
    <property type="match status" value="1"/>
</dbReference>
<dbReference type="Gene3D" id="2.60.120.200">
    <property type="match status" value="1"/>
</dbReference>
<evidence type="ECO:0000313" key="19">
    <source>
        <dbReference type="EMBL" id="TVY59256.1"/>
    </source>
</evidence>
<dbReference type="CDD" id="cd02183">
    <property type="entry name" value="GH16_fungal_CRH1_transglycosylase"/>
    <property type="match status" value="1"/>
</dbReference>
<evidence type="ECO:0000256" key="16">
    <source>
        <dbReference type="SAM" id="Phobius"/>
    </source>
</evidence>
<evidence type="ECO:0000256" key="9">
    <source>
        <dbReference type="ARBA" id="ARBA00023157"/>
    </source>
</evidence>
<comment type="subcellular location">
    <subcellularLocation>
        <location evidence="2">Membrane</location>
    </subcellularLocation>
</comment>
<dbReference type="InterPro" id="IPR000757">
    <property type="entry name" value="Beta-glucanase-like"/>
</dbReference>
<evidence type="ECO:0000256" key="14">
    <source>
        <dbReference type="ARBA" id="ARBA00093308"/>
    </source>
</evidence>
<accession>A0A8T9BXN4</accession>
<comment type="caution">
    <text evidence="19">The sequence shown here is derived from an EMBL/GenBank/DDBJ whole genome shotgun (WGS) entry which is preliminary data.</text>
</comment>
<dbReference type="SUPFAM" id="SSF49899">
    <property type="entry name" value="Concanavalin A-like lectins/glucanases"/>
    <property type="match status" value="1"/>
</dbReference>
<dbReference type="GO" id="GO:0009277">
    <property type="term" value="C:fungal-type cell wall"/>
    <property type="evidence" value="ECO:0007669"/>
    <property type="project" value="TreeGrafter"/>
</dbReference>
<reference evidence="19 20" key="1">
    <citation type="submission" date="2018-05" db="EMBL/GenBank/DDBJ databases">
        <title>Genome sequencing and assembly of the regulated plant pathogen Lachnellula willkommii and related sister species for the development of diagnostic species identification markers.</title>
        <authorList>
            <person name="Giroux E."/>
            <person name="Bilodeau G."/>
        </authorList>
    </citation>
    <scope>NUCLEOTIDE SEQUENCE [LARGE SCALE GENOMIC DNA]</scope>
    <source>
        <strain evidence="19 20">CBS 268.59</strain>
    </source>
</reference>
<dbReference type="PANTHER" id="PTHR10963:SF27">
    <property type="entry name" value="GLYCOSIDASE-RELATED"/>
    <property type="match status" value="1"/>
</dbReference>
<evidence type="ECO:0000259" key="18">
    <source>
        <dbReference type="PROSITE" id="PS51762"/>
    </source>
</evidence>
<dbReference type="GO" id="GO:0008843">
    <property type="term" value="F:endochitinase activity"/>
    <property type="evidence" value="ECO:0007669"/>
    <property type="project" value="UniProtKB-EC"/>
</dbReference>
<keyword evidence="20" id="KW-1185">Reference proteome</keyword>
<dbReference type="AlphaFoldDB" id="A0A8T9BXN4"/>
<keyword evidence="5" id="KW-0808">Transferase</keyword>
<dbReference type="GO" id="GO:0016757">
    <property type="term" value="F:glycosyltransferase activity"/>
    <property type="evidence" value="ECO:0007669"/>
    <property type="project" value="UniProtKB-KW"/>
</dbReference>
<evidence type="ECO:0000256" key="4">
    <source>
        <dbReference type="ARBA" id="ARBA00022676"/>
    </source>
</evidence>
<evidence type="ECO:0000256" key="12">
    <source>
        <dbReference type="ARBA" id="ARBA00023316"/>
    </source>
</evidence>
<evidence type="ECO:0000313" key="20">
    <source>
        <dbReference type="Proteomes" id="UP000469558"/>
    </source>
</evidence>
<evidence type="ECO:0000256" key="10">
    <source>
        <dbReference type="ARBA" id="ARBA00023180"/>
    </source>
</evidence>
<dbReference type="GO" id="GO:0005975">
    <property type="term" value="P:carbohydrate metabolic process"/>
    <property type="evidence" value="ECO:0007669"/>
    <property type="project" value="InterPro"/>
</dbReference>
<keyword evidence="4" id="KW-0328">Glycosyltransferase</keyword>
<dbReference type="Proteomes" id="UP000469558">
    <property type="component" value="Unassembled WGS sequence"/>
</dbReference>
<dbReference type="InterPro" id="IPR013320">
    <property type="entry name" value="ConA-like_dom_sf"/>
</dbReference>
<feature type="domain" description="GH16" evidence="18">
    <location>
        <begin position="46"/>
        <end position="239"/>
    </location>
</feature>
<feature type="signal peptide" evidence="17">
    <location>
        <begin position="1"/>
        <end position="18"/>
    </location>
</feature>
<comment type="catalytic activity">
    <reaction evidence="1">
        <text>Random endo-hydrolysis of N-acetyl-beta-D-glucosaminide (1-&gt;4)-beta-linkages in chitin and chitodextrins.</text>
        <dbReference type="EC" id="3.2.1.14"/>
    </reaction>
</comment>
<gene>
    <name evidence="19" type="ORF">LSUE1_G009646</name>
</gene>
<evidence type="ECO:0000256" key="1">
    <source>
        <dbReference type="ARBA" id="ARBA00000822"/>
    </source>
</evidence>
<feature type="transmembrane region" description="Helical" evidence="16">
    <location>
        <begin position="301"/>
        <end position="323"/>
    </location>
</feature>
<dbReference type="GO" id="GO:0016020">
    <property type="term" value="C:membrane"/>
    <property type="evidence" value="ECO:0007669"/>
    <property type="project" value="UniProtKB-SubCell"/>
</dbReference>
<proteinExistence type="inferred from homology"/>
<keyword evidence="11 19" id="KW-0326">Glycosidase</keyword>
<keyword evidence="9" id="KW-1015">Disulfide bond</keyword>
<comment type="similarity">
    <text evidence="13">Belongs to the glycosyl hydrolase 16 family. CRH1 subfamily.</text>
</comment>
<sequence>MRSAFFLCASALLAPVLAQTWTTCNPLNSTCPNDPALGMNYTFHLNESSTVTTSFNVTAGTISYGDEGAEFTINKQGDSPTIQSQFYIFFGSVSVIMKAATGQGVISSIVLESDDLDEVDWEFMGGNATHAETNYFGKGNTTAYDRAIYYPVDTDLRENFHNYSVVWTAEKLEWLIDSNVVRTLTYADANGETYDDYPQTPMTLRLGIWAGGDPSLPNGTIEWAGGLTDFTKGPYTMYVESAEVNDYSTGSAYEWTDKTGDWQSIKVIAGNSTAAEAIIKAETPTLSTAQKFAALPQTTKLAVYAGSGAAGALLLGAFLFMCCRQRRAGRLEREAYNAKVEKERQDAYNEQMELREKGLGGWNNGEVAHQGEDALGGWGGTHARSTDEMPVSKLPNHYVDELRPSDSVSSYSGGYGNSSTVPRSPSFPLPQAGHGAMNGGYQRF</sequence>
<dbReference type="FunFam" id="2.60.120.200:FF:000152">
    <property type="entry name" value="Cell wall glucanase"/>
    <property type="match status" value="1"/>
</dbReference>
<evidence type="ECO:0000256" key="17">
    <source>
        <dbReference type="SAM" id="SignalP"/>
    </source>
</evidence>
<keyword evidence="16" id="KW-1133">Transmembrane helix</keyword>
<evidence type="ECO:0000256" key="13">
    <source>
        <dbReference type="ARBA" id="ARBA00038074"/>
    </source>
</evidence>
<comment type="function">
    <text evidence="14">Dual chitinase/transglycosylase that plays a role in cell wall architecture. Chitinase and transglycosylase activities are coupled. Required for the polysaccharide cross-linking at the septa and the cell wall. More specifically, transfers chitin to 1,6-beta-glucan in the cell wall.</text>
</comment>
<evidence type="ECO:0000256" key="2">
    <source>
        <dbReference type="ARBA" id="ARBA00004370"/>
    </source>
</evidence>
<evidence type="ECO:0000256" key="6">
    <source>
        <dbReference type="ARBA" id="ARBA00022729"/>
    </source>
</evidence>
<dbReference type="InterPro" id="IPR050546">
    <property type="entry name" value="Glycosyl_Hydrlase_16"/>
</dbReference>
<protein>
    <recommendedName>
        <fullName evidence="3">chitinase</fullName>
        <ecNumber evidence="3">3.2.1.14</ecNumber>
    </recommendedName>
</protein>
<evidence type="ECO:0000256" key="8">
    <source>
        <dbReference type="ARBA" id="ARBA00023136"/>
    </source>
</evidence>
<dbReference type="GO" id="GO:0031505">
    <property type="term" value="P:fungal-type cell wall organization"/>
    <property type="evidence" value="ECO:0007669"/>
    <property type="project" value="TreeGrafter"/>
</dbReference>
<evidence type="ECO:0000256" key="3">
    <source>
        <dbReference type="ARBA" id="ARBA00012729"/>
    </source>
</evidence>
<keyword evidence="6 17" id="KW-0732">Signal</keyword>
<dbReference type="PANTHER" id="PTHR10963">
    <property type="entry name" value="GLYCOSYL HYDROLASE-RELATED"/>
    <property type="match status" value="1"/>
</dbReference>
<dbReference type="Pfam" id="PF00722">
    <property type="entry name" value="Glyco_hydro_16"/>
    <property type="match status" value="1"/>
</dbReference>
<evidence type="ECO:0000256" key="5">
    <source>
        <dbReference type="ARBA" id="ARBA00022679"/>
    </source>
</evidence>
<feature type="region of interest" description="Disordered" evidence="15">
    <location>
        <begin position="405"/>
        <end position="444"/>
    </location>
</feature>
<evidence type="ECO:0000256" key="7">
    <source>
        <dbReference type="ARBA" id="ARBA00022801"/>
    </source>
</evidence>
<name>A0A8T9BXN4_9HELO</name>
<evidence type="ECO:0000256" key="15">
    <source>
        <dbReference type="SAM" id="MobiDB-lite"/>
    </source>
</evidence>
<keyword evidence="16" id="KW-0812">Transmembrane</keyword>
<keyword evidence="8 16" id="KW-0472">Membrane</keyword>
<dbReference type="EC" id="3.2.1.14" evidence="3"/>
<keyword evidence="12" id="KW-0961">Cell wall biogenesis/degradation</keyword>
<organism evidence="19 20">
    <name type="scientific">Lachnellula suecica</name>
    <dbReference type="NCBI Taxonomy" id="602035"/>
    <lineage>
        <taxon>Eukaryota</taxon>
        <taxon>Fungi</taxon>
        <taxon>Dikarya</taxon>
        <taxon>Ascomycota</taxon>
        <taxon>Pezizomycotina</taxon>
        <taxon>Leotiomycetes</taxon>
        <taxon>Helotiales</taxon>
        <taxon>Lachnaceae</taxon>
        <taxon>Lachnellula</taxon>
    </lineage>
</organism>
<feature type="chain" id="PRO_5035785597" description="chitinase" evidence="17">
    <location>
        <begin position="19"/>
        <end position="444"/>
    </location>
</feature>
<evidence type="ECO:0000256" key="11">
    <source>
        <dbReference type="ARBA" id="ARBA00023295"/>
    </source>
</evidence>
<keyword evidence="10" id="KW-0325">Glycoprotein</keyword>
<dbReference type="EMBL" id="QGMK01002368">
    <property type="protein sequence ID" value="TVY59256.1"/>
    <property type="molecule type" value="Genomic_DNA"/>
</dbReference>